<comment type="caution">
    <text evidence="3">The sequence shown here is derived from an EMBL/GenBank/DDBJ whole genome shotgun (WGS) entry which is preliminary data.</text>
</comment>
<accession>A0ABD1JCG1</accession>
<evidence type="ECO:0000313" key="3">
    <source>
        <dbReference type="EMBL" id="KAL2084015.1"/>
    </source>
</evidence>
<dbReference type="PROSITE" id="PS50835">
    <property type="entry name" value="IG_LIKE"/>
    <property type="match status" value="2"/>
</dbReference>
<dbReference type="Gene3D" id="2.60.40.10">
    <property type="entry name" value="Immunoglobulins"/>
    <property type="match status" value="2"/>
</dbReference>
<name>A0ABD1JCG1_9TELE</name>
<dbReference type="EMBL" id="JBHFQA010000017">
    <property type="protein sequence ID" value="KAL2084015.1"/>
    <property type="molecule type" value="Genomic_DNA"/>
</dbReference>
<dbReference type="InterPro" id="IPR036179">
    <property type="entry name" value="Ig-like_dom_sf"/>
</dbReference>
<keyword evidence="1" id="KW-0812">Transmembrane</keyword>
<dbReference type="PANTHER" id="PTHR11422">
    <property type="entry name" value="T-CELL SURFACE GLYCOPROTEIN CD4"/>
    <property type="match status" value="1"/>
</dbReference>
<dbReference type="Pfam" id="PF13927">
    <property type="entry name" value="Ig_3"/>
    <property type="match status" value="1"/>
</dbReference>
<dbReference type="SMART" id="SM00409">
    <property type="entry name" value="IG"/>
    <property type="match status" value="3"/>
</dbReference>
<keyword evidence="1" id="KW-0472">Membrane</keyword>
<proteinExistence type="predicted"/>
<protein>
    <recommendedName>
        <fullName evidence="2">Ig-like domain-containing protein</fullName>
    </recommendedName>
</protein>
<evidence type="ECO:0000313" key="4">
    <source>
        <dbReference type="Proteomes" id="UP001591681"/>
    </source>
</evidence>
<keyword evidence="1" id="KW-1133">Transmembrane helix</keyword>
<organism evidence="3 4">
    <name type="scientific">Coilia grayii</name>
    <name type="common">Gray's grenadier anchovy</name>
    <dbReference type="NCBI Taxonomy" id="363190"/>
    <lineage>
        <taxon>Eukaryota</taxon>
        <taxon>Metazoa</taxon>
        <taxon>Chordata</taxon>
        <taxon>Craniata</taxon>
        <taxon>Vertebrata</taxon>
        <taxon>Euteleostomi</taxon>
        <taxon>Actinopterygii</taxon>
        <taxon>Neopterygii</taxon>
        <taxon>Teleostei</taxon>
        <taxon>Clupei</taxon>
        <taxon>Clupeiformes</taxon>
        <taxon>Clupeoidei</taxon>
        <taxon>Engraulidae</taxon>
        <taxon>Coilinae</taxon>
        <taxon>Coilia</taxon>
    </lineage>
</organism>
<keyword evidence="4" id="KW-1185">Reference proteome</keyword>
<gene>
    <name evidence="3" type="ORF">ACEWY4_019533</name>
</gene>
<dbReference type="InterPro" id="IPR007110">
    <property type="entry name" value="Ig-like_dom"/>
</dbReference>
<dbReference type="InterPro" id="IPR003599">
    <property type="entry name" value="Ig_sub"/>
</dbReference>
<dbReference type="SUPFAM" id="SSF48726">
    <property type="entry name" value="Immunoglobulin"/>
    <property type="match status" value="3"/>
</dbReference>
<dbReference type="AlphaFoldDB" id="A0ABD1JCG1"/>
<dbReference type="PANTHER" id="PTHR11422:SF0">
    <property type="entry name" value="T-CELL SURFACE GLYCOPROTEIN CD4"/>
    <property type="match status" value="1"/>
</dbReference>
<evidence type="ECO:0000256" key="1">
    <source>
        <dbReference type="SAM" id="Phobius"/>
    </source>
</evidence>
<evidence type="ECO:0000259" key="2">
    <source>
        <dbReference type="PROSITE" id="PS50835"/>
    </source>
</evidence>
<feature type="domain" description="Ig-like" evidence="2">
    <location>
        <begin position="190"/>
        <end position="276"/>
    </location>
</feature>
<sequence length="556" mass="61615">MWNLKRLDLTEMPVPVTSSITSVKISSASQADILALERHQSTSTGTGRVHLSIHTNRTGSLRKDKMYAVWVAALLLLTAVRLTSGAKETVVVVYAQLGQPAQFLTDPSQLKDGFYRRWYFAEKFSGPYEEMFFRHSLGQSQITPSWKDWIQVSDDDSLTLKNVNDSNFAYFKYELKEKQDKSIDSVYKLHKVTLTPNPSSAVLYGQSLTLTCDVQTSQVSTTITWIRPKTADEARKTRGSGGKILPIEKVSWRDEGVWTCSVHYDRRTSNATTTVRVVDLSPAPSEPVYTSASTAPLGLPCSLVSPVEWKEVRSKGLQGGNWSYVPASDPRAGPRVLATLSLEPTLQWTIPAGSKMDGSALQKAPQGNNLSLSKKEVTAQDRGTYTCALSFGKGVHLMRAIKVEVLQVLVLPNSKMFEGQRVNLTCTLGPGGGDLGDLEVKWVPPKAASLPSLGPPPHPASLSIPKASVGHSGTWKCELWRKDTRLTYASLPLKIERVPVDVWLWVGIASTGLIIILLIFIGRSLVKRFRQRRPPRRKTRFCCCNNPKPQKGFYRT</sequence>
<dbReference type="Proteomes" id="UP001591681">
    <property type="component" value="Unassembled WGS sequence"/>
</dbReference>
<feature type="domain" description="Ig-like" evidence="2">
    <location>
        <begin position="401"/>
        <end position="487"/>
    </location>
</feature>
<dbReference type="InterPro" id="IPR013783">
    <property type="entry name" value="Ig-like_fold"/>
</dbReference>
<reference evidence="3 4" key="1">
    <citation type="submission" date="2024-09" db="EMBL/GenBank/DDBJ databases">
        <title>A chromosome-level genome assembly of Gray's grenadier anchovy, Coilia grayii.</title>
        <authorList>
            <person name="Fu Z."/>
        </authorList>
    </citation>
    <scope>NUCLEOTIDE SEQUENCE [LARGE SCALE GENOMIC DNA]</scope>
    <source>
        <strain evidence="3">G4</strain>
        <tissue evidence="3">Muscle</tissue>
    </source>
</reference>
<feature type="transmembrane region" description="Helical" evidence="1">
    <location>
        <begin position="502"/>
        <end position="526"/>
    </location>
</feature>